<feature type="signal peptide" evidence="2">
    <location>
        <begin position="1"/>
        <end position="22"/>
    </location>
</feature>
<evidence type="ECO:0000259" key="3">
    <source>
        <dbReference type="Pfam" id="PF01593"/>
    </source>
</evidence>
<dbReference type="Gene3D" id="1.10.405.10">
    <property type="entry name" value="Guanine Nucleotide Dissociation Inhibitor, domain 1"/>
    <property type="match status" value="1"/>
</dbReference>
<organism evidence="4 6">
    <name type="scientific">Rotaria socialis</name>
    <dbReference type="NCBI Taxonomy" id="392032"/>
    <lineage>
        <taxon>Eukaryota</taxon>
        <taxon>Metazoa</taxon>
        <taxon>Spiralia</taxon>
        <taxon>Gnathifera</taxon>
        <taxon>Rotifera</taxon>
        <taxon>Eurotatoria</taxon>
        <taxon>Bdelloidea</taxon>
        <taxon>Philodinida</taxon>
        <taxon>Philodinidae</taxon>
        <taxon>Rotaria</taxon>
    </lineage>
</organism>
<dbReference type="PANTHER" id="PTHR10742">
    <property type="entry name" value="FLAVIN MONOAMINE OXIDASE"/>
    <property type="match status" value="1"/>
</dbReference>
<evidence type="ECO:0000313" key="6">
    <source>
        <dbReference type="Proteomes" id="UP000663851"/>
    </source>
</evidence>
<dbReference type="InterPro" id="IPR015943">
    <property type="entry name" value="WD40/YVTN_repeat-like_dom_sf"/>
</dbReference>
<dbReference type="AlphaFoldDB" id="A0A820VVK4"/>
<dbReference type="Proteomes" id="UP000663862">
    <property type="component" value="Unassembled WGS sequence"/>
</dbReference>
<evidence type="ECO:0000313" key="4">
    <source>
        <dbReference type="EMBL" id="CAF4505949.1"/>
    </source>
</evidence>
<feature type="domain" description="Amine oxidase" evidence="3">
    <location>
        <begin position="393"/>
        <end position="840"/>
    </location>
</feature>
<dbReference type="GO" id="GO:0009063">
    <property type="term" value="P:amino acid catabolic process"/>
    <property type="evidence" value="ECO:0007669"/>
    <property type="project" value="TreeGrafter"/>
</dbReference>
<dbReference type="PANTHER" id="PTHR10742:SF342">
    <property type="entry name" value="AMINE OXIDASE"/>
    <property type="match status" value="1"/>
</dbReference>
<proteinExistence type="predicted"/>
<dbReference type="SUPFAM" id="SSF54373">
    <property type="entry name" value="FAD-linked reductases, C-terminal domain"/>
    <property type="match status" value="1"/>
</dbReference>
<name>A0A820VVK4_9BILA</name>
<evidence type="ECO:0000256" key="2">
    <source>
        <dbReference type="SAM" id="SignalP"/>
    </source>
</evidence>
<dbReference type="InterPro" id="IPR011047">
    <property type="entry name" value="Quinoprotein_ADH-like_sf"/>
</dbReference>
<evidence type="ECO:0000313" key="5">
    <source>
        <dbReference type="EMBL" id="CAF4612114.1"/>
    </source>
</evidence>
<dbReference type="Gene3D" id="1.10.10.1620">
    <property type="match status" value="1"/>
</dbReference>
<dbReference type="Proteomes" id="UP000663851">
    <property type="component" value="Unassembled WGS sequence"/>
</dbReference>
<feature type="chain" id="PRO_5035694842" description="Amine oxidase domain-containing protein" evidence="2">
    <location>
        <begin position="23"/>
        <end position="957"/>
    </location>
</feature>
<dbReference type="Gene3D" id="3.90.660.10">
    <property type="match status" value="1"/>
</dbReference>
<dbReference type="EMBL" id="CAJOBQ010003611">
    <property type="protein sequence ID" value="CAF4612114.1"/>
    <property type="molecule type" value="Genomic_DNA"/>
</dbReference>
<dbReference type="EMBL" id="CAJOBO010003881">
    <property type="protein sequence ID" value="CAF4505949.1"/>
    <property type="molecule type" value="Genomic_DNA"/>
</dbReference>
<dbReference type="GO" id="GO:0001716">
    <property type="term" value="F:L-amino-acid oxidase activity"/>
    <property type="evidence" value="ECO:0007669"/>
    <property type="project" value="TreeGrafter"/>
</dbReference>
<dbReference type="InterPro" id="IPR050281">
    <property type="entry name" value="Flavin_monoamine_oxidase"/>
</dbReference>
<dbReference type="InterPro" id="IPR002937">
    <property type="entry name" value="Amino_oxidase"/>
</dbReference>
<accession>A0A820VVK4</accession>
<sequence length="957" mass="106280">MRPLLLIQIIVIVLTCFSLTLEHVIETDYHAPPVGDVGYGRGGIVAESDRDTFDSWEDATGGHSMSAMFAEGGLKTDYELSNINSVSMTPNGKYAVVGQNQGPPQIWDAVNEQLVSSMQGPSKHCGKVALACSCTLLVGLANDGADTQSCVLQIWDVNTGKLVQLTHQIRCATFTLSNNSSNLIMAGNQTHGRGISVGILDLNNSGLTQIKSDTNQSYGGTPSFITLTPDERYAIVGCPSGPASTNYVVFDLKTQQESVQPSTIALDSEPKCSIVLNNDQIITGTKSGQLVLWDIPTCQFSTSADCTAKVWDTNSKEFISKLIRHKREAELFSHWNPLDEYDRPGFTAAKAKSSMIGQEYSQQRLQISAHGLLQCEQQRNPCRQIGIIGAGAAGLYCGILLAEAGHTVKIFEATDRAGGRIQTYRDPQNPSKYMYIAELGAMRFPLDQHPYLSHLIRQRYQLNVSEFPGPDENAYTYLNGILTTKKQAQENPDIFQFNTSQSERGKTPSRLMSEVIQPLFQVFSEEGWPGVLKKWGSYSIESYLNSMNLSREAINYIAASGSADSQMYLSILEDMRSEIIASNISKNYRITDGNDLLVQAMVDDCQRMQSNRCSITYSTPVSQVQLLASSQVRLTTNNGTSESFDTVVVATPPTVTQFFDFEPRKDFAQKYLALRQVHYICASKMYLFFNVSWWFTQENIQGGSSVTDLPIRLIYYPKTTSNQTNGGTLLASYTFSKDSITWQSLSDADAIDLALKQLIKMHRNSSNMRDYFQGGKIKHWCQDPYARGAFTYFTPFQETELADTLQASVSNVHFIGEHTTLLHGWVEGALSSAIRAAQAITTETEIRSAVSQKLEPKPEPEPLGERLFSSFKATISDRRTKLDAEKKLDYVTTDEPTNLQQKRKTAKTSSTTMPFQAEEETFATRGKQIQVPEQNNVVLSDDDDDTTDKENDEIECF</sequence>
<feature type="region of interest" description="Disordered" evidence="1">
    <location>
        <begin position="896"/>
        <end position="915"/>
    </location>
</feature>
<dbReference type="Gene3D" id="3.50.50.60">
    <property type="entry name" value="FAD/NAD(P)-binding domain"/>
    <property type="match status" value="1"/>
</dbReference>
<protein>
    <recommendedName>
        <fullName evidence="3">Amine oxidase domain-containing protein</fullName>
    </recommendedName>
</protein>
<gene>
    <name evidence="4" type="ORF">HFQ381_LOCUS28124</name>
    <name evidence="5" type="ORF">TSG867_LOCUS28503</name>
</gene>
<comment type="caution">
    <text evidence="4">The sequence shown here is derived from an EMBL/GenBank/DDBJ whole genome shotgun (WGS) entry which is preliminary data.</text>
</comment>
<keyword evidence="2" id="KW-0732">Signal</keyword>
<dbReference type="InterPro" id="IPR036188">
    <property type="entry name" value="FAD/NAD-bd_sf"/>
</dbReference>
<evidence type="ECO:0000256" key="1">
    <source>
        <dbReference type="SAM" id="MobiDB-lite"/>
    </source>
</evidence>
<dbReference type="SUPFAM" id="SSF50998">
    <property type="entry name" value="Quinoprotein alcohol dehydrogenase-like"/>
    <property type="match status" value="1"/>
</dbReference>
<reference evidence="4" key="1">
    <citation type="submission" date="2021-02" db="EMBL/GenBank/DDBJ databases">
        <authorList>
            <person name="Nowell W R."/>
        </authorList>
    </citation>
    <scope>NUCLEOTIDE SEQUENCE</scope>
</reference>
<feature type="compositionally biased region" description="Acidic residues" evidence="1">
    <location>
        <begin position="940"/>
        <end position="957"/>
    </location>
</feature>
<feature type="region of interest" description="Disordered" evidence="1">
    <location>
        <begin position="922"/>
        <end position="957"/>
    </location>
</feature>
<dbReference type="Pfam" id="PF01593">
    <property type="entry name" value="Amino_oxidase"/>
    <property type="match status" value="1"/>
</dbReference>
<dbReference type="Gene3D" id="2.130.10.10">
    <property type="entry name" value="YVTN repeat-like/Quinoprotein amine dehydrogenase"/>
    <property type="match status" value="2"/>
</dbReference>
<dbReference type="SUPFAM" id="SSF51905">
    <property type="entry name" value="FAD/NAD(P)-binding domain"/>
    <property type="match status" value="1"/>
</dbReference>